<reference evidence="2" key="3">
    <citation type="submission" date="2010-09" db="EMBL/GenBank/DDBJ databases">
        <title>Annotation of Gaeumannomyces graminis var. tritici R3-111a-1.</title>
        <authorList>
            <consortium name="The Broad Institute Genome Sequencing Platform"/>
            <person name="Ma L.-J."/>
            <person name="Dead R."/>
            <person name="Young S.K."/>
            <person name="Zeng Q."/>
            <person name="Gargeya S."/>
            <person name="Fitzgerald M."/>
            <person name="Haas B."/>
            <person name="Abouelleil A."/>
            <person name="Alvarado L."/>
            <person name="Arachchi H.M."/>
            <person name="Berlin A."/>
            <person name="Brown A."/>
            <person name="Chapman S.B."/>
            <person name="Chen Z."/>
            <person name="Dunbar C."/>
            <person name="Freedman E."/>
            <person name="Gearin G."/>
            <person name="Gellesch M."/>
            <person name="Goldberg J."/>
            <person name="Griggs A."/>
            <person name="Gujja S."/>
            <person name="Heiman D."/>
            <person name="Howarth C."/>
            <person name="Larson L."/>
            <person name="Lui A."/>
            <person name="MacDonald P.J.P."/>
            <person name="Mehta T."/>
            <person name="Montmayeur A."/>
            <person name="Murphy C."/>
            <person name="Neiman D."/>
            <person name="Pearson M."/>
            <person name="Priest M."/>
            <person name="Roberts A."/>
            <person name="Saif S."/>
            <person name="Shea T."/>
            <person name="Shenoy N."/>
            <person name="Sisk P."/>
            <person name="Stolte C."/>
            <person name="Sykes S."/>
            <person name="Yandava C."/>
            <person name="Wortman J."/>
            <person name="Nusbaum C."/>
            <person name="Birren B."/>
        </authorList>
    </citation>
    <scope>NUCLEOTIDE SEQUENCE</scope>
    <source>
        <strain evidence="2">R3-111a-1</strain>
    </source>
</reference>
<proteinExistence type="predicted"/>
<reference evidence="4" key="1">
    <citation type="submission" date="2010-07" db="EMBL/GenBank/DDBJ databases">
        <title>The genome sequence of Gaeumannomyces graminis var. tritici strain R3-111a-1.</title>
        <authorList>
            <consortium name="The Broad Institute Genome Sequencing Platform"/>
            <person name="Ma L.-J."/>
            <person name="Dead R."/>
            <person name="Young S."/>
            <person name="Zeng Q."/>
            <person name="Koehrsen M."/>
            <person name="Alvarado L."/>
            <person name="Berlin A."/>
            <person name="Chapman S.B."/>
            <person name="Chen Z."/>
            <person name="Freedman E."/>
            <person name="Gellesch M."/>
            <person name="Goldberg J."/>
            <person name="Griggs A."/>
            <person name="Gujja S."/>
            <person name="Heilman E.R."/>
            <person name="Heiman D."/>
            <person name="Hepburn T."/>
            <person name="Howarth C."/>
            <person name="Jen D."/>
            <person name="Larson L."/>
            <person name="Mehta T."/>
            <person name="Neiman D."/>
            <person name="Pearson M."/>
            <person name="Roberts A."/>
            <person name="Saif S."/>
            <person name="Shea T."/>
            <person name="Shenoy N."/>
            <person name="Sisk P."/>
            <person name="Stolte C."/>
            <person name="Sykes S."/>
            <person name="Walk T."/>
            <person name="White J."/>
            <person name="Yandava C."/>
            <person name="Haas B."/>
            <person name="Nusbaum C."/>
            <person name="Birren B."/>
        </authorList>
    </citation>
    <scope>NUCLEOTIDE SEQUENCE [LARGE SCALE GENOMIC DNA]</scope>
    <source>
        <strain evidence="4">R3-111a-1</strain>
    </source>
</reference>
<dbReference type="HOGENOM" id="CLU_103046_0_0_1"/>
<protein>
    <submittedName>
        <fullName evidence="2 3">Uncharacterized protein</fullName>
    </submittedName>
</protein>
<evidence type="ECO:0000313" key="4">
    <source>
        <dbReference type="Proteomes" id="UP000006039"/>
    </source>
</evidence>
<reference evidence="2" key="2">
    <citation type="submission" date="2010-07" db="EMBL/GenBank/DDBJ databases">
        <authorList>
            <consortium name="The Broad Institute Genome Sequencing Platform"/>
            <consortium name="Broad Institute Genome Sequencing Center for Infectious Disease"/>
            <person name="Ma L.-J."/>
            <person name="Dead R."/>
            <person name="Young S."/>
            <person name="Zeng Q."/>
            <person name="Koehrsen M."/>
            <person name="Alvarado L."/>
            <person name="Berlin A."/>
            <person name="Chapman S.B."/>
            <person name="Chen Z."/>
            <person name="Freedman E."/>
            <person name="Gellesch M."/>
            <person name="Goldberg J."/>
            <person name="Griggs A."/>
            <person name="Gujja S."/>
            <person name="Heilman E.R."/>
            <person name="Heiman D."/>
            <person name="Hepburn T."/>
            <person name="Howarth C."/>
            <person name="Jen D."/>
            <person name="Larson L."/>
            <person name="Mehta T."/>
            <person name="Neiman D."/>
            <person name="Pearson M."/>
            <person name="Roberts A."/>
            <person name="Saif S."/>
            <person name="Shea T."/>
            <person name="Shenoy N."/>
            <person name="Sisk P."/>
            <person name="Stolte C."/>
            <person name="Sykes S."/>
            <person name="Walk T."/>
            <person name="White J."/>
            <person name="Yandava C."/>
            <person name="Haas B."/>
            <person name="Nusbaum C."/>
            <person name="Birren B."/>
        </authorList>
    </citation>
    <scope>NUCLEOTIDE SEQUENCE</scope>
    <source>
        <strain evidence="2">R3-111a-1</strain>
    </source>
</reference>
<dbReference type="EnsemblFungi" id="EJT71161">
    <property type="protein sequence ID" value="EJT71161"/>
    <property type="gene ID" value="GGTG_10421"/>
</dbReference>
<organism evidence="2">
    <name type="scientific">Gaeumannomyces tritici (strain R3-111a-1)</name>
    <name type="common">Wheat and barley take-all root rot fungus</name>
    <name type="synonym">Gaeumannomyces graminis var. tritici</name>
    <dbReference type="NCBI Taxonomy" id="644352"/>
    <lineage>
        <taxon>Eukaryota</taxon>
        <taxon>Fungi</taxon>
        <taxon>Dikarya</taxon>
        <taxon>Ascomycota</taxon>
        <taxon>Pezizomycotina</taxon>
        <taxon>Sordariomycetes</taxon>
        <taxon>Sordariomycetidae</taxon>
        <taxon>Magnaporthales</taxon>
        <taxon>Magnaporthaceae</taxon>
        <taxon>Gaeumannomyces</taxon>
    </lineage>
</organism>
<dbReference type="GeneID" id="20350879"/>
<dbReference type="OrthoDB" id="3556948at2759"/>
<name>J3PA95_GAET3</name>
<dbReference type="EMBL" id="GL385400">
    <property type="protein sequence ID" value="EJT71161.1"/>
    <property type="molecule type" value="Genomic_DNA"/>
</dbReference>
<keyword evidence="4" id="KW-1185">Reference proteome</keyword>
<evidence type="ECO:0000313" key="2">
    <source>
        <dbReference type="EMBL" id="EJT71161.1"/>
    </source>
</evidence>
<dbReference type="VEuPathDB" id="FungiDB:GGTG_10421"/>
<evidence type="ECO:0000313" key="3">
    <source>
        <dbReference type="EnsemblFungi" id="EJT71161"/>
    </source>
</evidence>
<sequence length="219" mass="23030">MRPLASLPVSGFAAAVAVGIASHSFTTTGTPSGGFAIPAGTPDGVYSVRLHPDGTANHTLMAYIDMDRPTTTITTSHNSPQPPPQLRNHAHGGGGGVLSRRGTWGIDCGGRGNMDPTNACAAVDGLASLCGGQRGATAVGADVYVYALRSSMAAFFCVFAGPPRACYDAESRWAFQQIVRVCGADAEGWMDWWDVRTKEYTYGYHNAKSGVDFCGRRHG</sequence>
<dbReference type="AlphaFoldDB" id="J3PA95"/>
<gene>
    <name evidence="3" type="primary">20350879</name>
    <name evidence="2" type="ORF">GGTG_10421</name>
</gene>
<reference evidence="3" key="5">
    <citation type="submission" date="2018-04" db="UniProtKB">
        <authorList>
            <consortium name="EnsemblFungi"/>
        </authorList>
    </citation>
    <scope>IDENTIFICATION</scope>
    <source>
        <strain evidence="3">R3-111a-1</strain>
    </source>
</reference>
<reference evidence="3" key="4">
    <citation type="journal article" date="2015" name="G3 (Bethesda)">
        <title>Genome sequences of three phytopathogenic species of the Magnaporthaceae family of fungi.</title>
        <authorList>
            <person name="Okagaki L.H."/>
            <person name="Nunes C.C."/>
            <person name="Sailsbery J."/>
            <person name="Clay B."/>
            <person name="Brown D."/>
            <person name="John T."/>
            <person name="Oh Y."/>
            <person name="Young N."/>
            <person name="Fitzgerald M."/>
            <person name="Haas B.J."/>
            <person name="Zeng Q."/>
            <person name="Young S."/>
            <person name="Adiconis X."/>
            <person name="Fan L."/>
            <person name="Levin J.Z."/>
            <person name="Mitchell T.K."/>
            <person name="Okubara P.A."/>
            <person name="Farman M.L."/>
            <person name="Kohn L.M."/>
            <person name="Birren B."/>
            <person name="Ma L.-J."/>
            <person name="Dean R.A."/>
        </authorList>
    </citation>
    <scope>NUCLEOTIDE SEQUENCE</scope>
    <source>
        <strain evidence="3">R3-111a-1</strain>
    </source>
</reference>
<dbReference type="RefSeq" id="XP_009226558.1">
    <property type="nucleotide sequence ID" value="XM_009228294.1"/>
</dbReference>
<evidence type="ECO:0000256" key="1">
    <source>
        <dbReference type="SAM" id="MobiDB-lite"/>
    </source>
</evidence>
<accession>J3PA95</accession>
<dbReference type="STRING" id="644352.J3PA95"/>
<feature type="region of interest" description="Disordered" evidence="1">
    <location>
        <begin position="74"/>
        <end position="96"/>
    </location>
</feature>
<dbReference type="Proteomes" id="UP000006039">
    <property type="component" value="Unassembled WGS sequence"/>
</dbReference>